<evidence type="ECO:0008006" key="3">
    <source>
        <dbReference type="Google" id="ProtNLM"/>
    </source>
</evidence>
<dbReference type="Proteomes" id="UP000282311">
    <property type="component" value="Unassembled WGS sequence"/>
</dbReference>
<organism evidence="1 2">
    <name type="scientific">Paenibacillus ginsengarvi</name>
    <dbReference type="NCBI Taxonomy" id="400777"/>
    <lineage>
        <taxon>Bacteria</taxon>
        <taxon>Bacillati</taxon>
        <taxon>Bacillota</taxon>
        <taxon>Bacilli</taxon>
        <taxon>Bacillales</taxon>
        <taxon>Paenibacillaceae</taxon>
        <taxon>Paenibacillus</taxon>
    </lineage>
</organism>
<dbReference type="PROSITE" id="PS51318">
    <property type="entry name" value="TAT"/>
    <property type="match status" value="1"/>
</dbReference>
<comment type="caution">
    <text evidence="1">The sequence shown here is derived from an EMBL/GenBank/DDBJ whole genome shotgun (WGS) entry which is preliminary data.</text>
</comment>
<dbReference type="InterPro" id="IPR012334">
    <property type="entry name" value="Pectin_lyas_fold"/>
</dbReference>
<evidence type="ECO:0000313" key="1">
    <source>
        <dbReference type="EMBL" id="RKN78811.1"/>
    </source>
</evidence>
<name>A0A3B0C1R4_9BACL</name>
<dbReference type="EMBL" id="RBAH01000018">
    <property type="protein sequence ID" value="RKN78811.1"/>
    <property type="molecule type" value="Genomic_DNA"/>
</dbReference>
<evidence type="ECO:0000313" key="2">
    <source>
        <dbReference type="Proteomes" id="UP000282311"/>
    </source>
</evidence>
<accession>A0A3B0C1R4</accession>
<gene>
    <name evidence="1" type="ORF">D7M11_22285</name>
</gene>
<proteinExistence type="predicted"/>
<sequence>MNDQETNNNPEAKRSSMSRRKMLAFVGVAGAAALTIGGSTAFIARKQASGSKEEPAPESYTLTELKQASGLRENAVIRTTGYYESGDGGGAEYIIRADKSLPDGGSVVDLQNGLQAHLLPVSGVTYKMFGARGDGKNDDGVQIKLAHAYANRQGCPIVNTSGEYWIKETNLISIATSVEWGHTKFHIDESFNSKSNPRFQVISRKKEAAIPFDAAAKTAFLAKMKPGTTLIPELAPYKNSLVFVVDSNDKIGVRYGYNHNGWNREDFFYVEEHGRIVGDIAWTFTNYTSLVAYPCDDNYLVIDGGTFYMSGTSPGANGSYLHNGIMVKRSRTILRNQWVGLDQGAVDVSLDPRSGFYYFTNVFDVTLENVRLIPWEQDREGTAKDVPAGTYGIGGARVLNATFRNVTAEGSNVHWGVFGTNMFKNFRIEGCRLNRVDVHFHCWNLYVKDSEIGYKGFTLTGGGDLFIENTKRFGTRFIDFRNDYGAKWDGNIRLNNCRLVLTSGTAEAVGLHFVPADFDYKYPIGYGRSIKIQDFIFDYTGVPNPTGVCRMMKIAAFSKVTSSGARLFFPSSIECSDVIVVGREKGVRLLEIQNPLSYDVGKAGGYDENRVTANCYMRFANIQGEKVPAQASQSNTHVNFLLNALGTAAYDDANALYPKIDIVNCGDFFGHFKGAIADVYFSDCTVNCVDAYEGGPMRGRIAFDNCHIQADTVDDGKAFYSLSSTGGVSFVGCTIHAPIVDGAQRPELLSRYDFIDVNRTLHYHHLGTRLSKRIMDHYAPVAPEYIAMLKSHHESESPQMLRRRGTSAQRPAAGLTGLASGFGYYDTDKGEWVVWDGAGWMPPVRQEESLHYYVSGSALTSPGEVRMKRMEGHPTDEYTLRGSGRAIAYSVYADESLAGVYTFDLWKNGAVWHAGLNVPEGQLSAWLPLDNSVWSAGDRIAVKLLLPNLTDPVPTGVTFDLLIRYGGS</sequence>
<dbReference type="OrthoDB" id="2482361at2"/>
<dbReference type="RefSeq" id="WP_120749472.1">
    <property type="nucleotide sequence ID" value="NZ_RBAH01000018.1"/>
</dbReference>
<dbReference type="Gene3D" id="2.160.20.10">
    <property type="entry name" value="Single-stranded right-handed beta-helix, Pectin lyase-like"/>
    <property type="match status" value="1"/>
</dbReference>
<dbReference type="InterPro" id="IPR006311">
    <property type="entry name" value="TAT_signal"/>
</dbReference>
<dbReference type="InterPro" id="IPR011050">
    <property type="entry name" value="Pectin_lyase_fold/virulence"/>
</dbReference>
<reference evidence="1 2" key="1">
    <citation type="journal article" date="2007" name="Int. J. Syst. Evol. Microbiol.">
        <title>Paenibacillus ginsengarvi sp. nov., isolated from soil from ginseng cultivation.</title>
        <authorList>
            <person name="Yoon M.H."/>
            <person name="Ten L.N."/>
            <person name="Im W.T."/>
        </authorList>
    </citation>
    <scope>NUCLEOTIDE SEQUENCE [LARGE SCALE GENOMIC DNA]</scope>
    <source>
        <strain evidence="1 2">KCTC 13059</strain>
    </source>
</reference>
<dbReference type="SUPFAM" id="SSF51126">
    <property type="entry name" value="Pectin lyase-like"/>
    <property type="match status" value="1"/>
</dbReference>
<keyword evidence="2" id="KW-1185">Reference proteome</keyword>
<dbReference type="AlphaFoldDB" id="A0A3B0C1R4"/>
<protein>
    <recommendedName>
        <fullName evidence="3">Pectate lyase superfamily protein domain-containing protein</fullName>
    </recommendedName>
</protein>